<feature type="domain" description="VOC" evidence="2">
    <location>
        <begin position="16"/>
        <end position="128"/>
    </location>
</feature>
<reference evidence="4" key="1">
    <citation type="journal article" date="2019" name="Int. J. Syst. Evol. Microbiol.">
        <title>The Global Catalogue of Microorganisms (GCM) 10K type strain sequencing project: providing services to taxonomists for standard genome sequencing and annotation.</title>
        <authorList>
            <consortium name="The Broad Institute Genomics Platform"/>
            <consortium name="The Broad Institute Genome Sequencing Center for Infectious Disease"/>
            <person name="Wu L."/>
            <person name="Ma J."/>
        </authorList>
    </citation>
    <scope>NUCLEOTIDE SEQUENCE [LARGE SCALE GENOMIC DNA]</scope>
    <source>
        <strain evidence="4">NBRC 113072</strain>
    </source>
</reference>
<dbReference type="InterPro" id="IPR029068">
    <property type="entry name" value="Glyas_Bleomycin-R_OHBP_Dase"/>
</dbReference>
<dbReference type="Proteomes" id="UP001157126">
    <property type="component" value="Unassembled WGS sequence"/>
</dbReference>
<keyword evidence="4" id="KW-1185">Reference proteome</keyword>
<gene>
    <name evidence="3" type="ORF">GCM10025883_31910</name>
</gene>
<name>A0ABQ6IVR0_9MICO</name>
<dbReference type="Gene3D" id="3.10.180.10">
    <property type="entry name" value="2,3-Dihydroxybiphenyl 1,2-Dioxygenase, domain 1"/>
    <property type="match status" value="1"/>
</dbReference>
<dbReference type="InterPro" id="IPR037523">
    <property type="entry name" value="VOC_core"/>
</dbReference>
<evidence type="ECO:0000259" key="2">
    <source>
        <dbReference type="PROSITE" id="PS51819"/>
    </source>
</evidence>
<dbReference type="PROSITE" id="PS51819">
    <property type="entry name" value="VOC"/>
    <property type="match status" value="1"/>
</dbReference>
<evidence type="ECO:0000313" key="4">
    <source>
        <dbReference type="Proteomes" id="UP001157126"/>
    </source>
</evidence>
<dbReference type="SUPFAM" id="SSF54593">
    <property type="entry name" value="Glyoxalase/Bleomycin resistance protein/Dihydroxybiphenyl dioxygenase"/>
    <property type="match status" value="1"/>
</dbReference>
<accession>A0ABQ6IVR0</accession>
<feature type="compositionally biased region" description="Polar residues" evidence="1">
    <location>
        <begin position="189"/>
        <end position="199"/>
    </location>
</feature>
<evidence type="ECO:0000313" key="3">
    <source>
        <dbReference type="EMBL" id="GMA41146.1"/>
    </source>
</evidence>
<evidence type="ECO:0000256" key="1">
    <source>
        <dbReference type="SAM" id="MobiDB-lite"/>
    </source>
</evidence>
<dbReference type="EMBL" id="BSUO01000001">
    <property type="protein sequence ID" value="GMA41146.1"/>
    <property type="molecule type" value="Genomic_DNA"/>
</dbReference>
<organism evidence="3 4">
    <name type="scientific">Mobilicoccus caccae</name>
    <dbReference type="NCBI Taxonomy" id="1859295"/>
    <lineage>
        <taxon>Bacteria</taxon>
        <taxon>Bacillati</taxon>
        <taxon>Actinomycetota</taxon>
        <taxon>Actinomycetes</taxon>
        <taxon>Micrococcales</taxon>
        <taxon>Dermatophilaceae</taxon>
        <taxon>Mobilicoccus</taxon>
    </lineage>
</organism>
<protein>
    <recommendedName>
        <fullName evidence="2">VOC domain-containing protein</fullName>
    </recommendedName>
</protein>
<feature type="region of interest" description="Disordered" evidence="1">
    <location>
        <begin position="158"/>
        <end position="199"/>
    </location>
</feature>
<proteinExistence type="predicted"/>
<comment type="caution">
    <text evidence="3">The sequence shown here is derived from an EMBL/GenBank/DDBJ whole genome shotgun (WGS) entry which is preliminary data.</text>
</comment>
<sequence>MTAQVLYPGHMADPRSLHGMTFAINAGDHEDVLEFYTQVFGRGPDTKPMDDFLEWQVCEGAWLQVSTGHERPGGNNARVRFEVEDIEVAVKRLDDAGVPYGEVVAVPDVVQFVNFSDNWGNALGFYHLLAPRPLVTEEERLLQQLDQRVRAERRRVYEQGGDPGEVDVEAIRAELGLPSGNGRPAEAQRASTTPDPTEG</sequence>